<sequence length="368" mass="39950">MVKETKLYDQLGVKPNATQDDIKKGYRKAALKWHPDKNKDNPDAAEKFKECSQAYEILSDPEKRKTYDDYGLEFLLRGGAPPPDMGGGGAGGNPFAAGGMPAGFNFADMGGGGGGGTRTFKFSTGGGGPGGFNFRSADDVFGDFARGGGLGGDDLNDIFAQLGGGARRASRMRTSGGYDDDFQTSRREKTPEVTTVEKPLPISLEDMFHGVKKKMKIKRKLFDDSGKRILTDKILEIPIKPGLKKGSKIKFKGVGDQEEGGQQDLHFIVEEKPHPLFTRDNDDLTHEVSLELKEALTGWKRTVATIDGKQLNIEKGGPTQPGSSDRYPGLGMPVAKKPGTRGDFIIKYNVKFPTSLTAAQKEKLKEIL</sequence>
<dbReference type="AlphaFoldDB" id="A0A8K0TGU6"/>
<gene>
    <name evidence="4" type="ORF">B0T11DRAFT_91781</name>
</gene>
<dbReference type="GO" id="GO:0051087">
    <property type="term" value="F:protein-folding chaperone binding"/>
    <property type="evidence" value="ECO:0007669"/>
    <property type="project" value="TreeGrafter"/>
</dbReference>
<dbReference type="GO" id="GO:0005829">
    <property type="term" value="C:cytosol"/>
    <property type="evidence" value="ECO:0007669"/>
    <property type="project" value="TreeGrafter"/>
</dbReference>
<evidence type="ECO:0000313" key="4">
    <source>
        <dbReference type="EMBL" id="KAH7363157.1"/>
    </source>
</evidence>
<evidence type="ECO:0000313" key="5">
    <source>
        <dbReference type="Proteomes" id="UP000813385"/>
    </source>
</evidence>
<feature type="domain" description="J" evidence="3">
    <location>
        <begin position="6"/>
        <end position="71"/>
    </location>
</feature>
<dbReference type="FunFam" id="2.60.260.20:FF:000002">
    <property type="entry name" value="Dnaj homolog subfamily b member"/>
    <property type="match status" value="1"/>
</dbReference>
<dbReference type="SUPFAM" id="SSF46565">
    <property type="entry name" value="Chaperone J-domain"/>
    <property type="match status" value="1"/>
</dbReference>
<dbReference type="InterPro" id="IPR008971">
    <property type="entry name" value="HSP40/DnaJ_pept-bd"/>
</dbReference>
<organism evidence="4 5">
    <name type="scientific">Plectosphaerella cucumerina</name>
    <dbReference type="NCBI Taxonomy" id="40658"/>
    <lineage>
        <taxon>Eukaryota</taxon>
        <taxon>Fungi</taxon>
        <taxon>Dikarya</taxon>
        <taxon>Ascomycota</taxon>
        <taxon>Pezizomycotina</taxon>
        <taxon>Sordariomycetes</taxon>
        <taxon>Hypocreomycetidae</taxon>
        <taxon>Glomerellales</taxon>
        <taxon>Plectosphaerellaceae</taxon>
        <taxon>Plectosphaerella</taxon>
    </lineage>
</organism>
<dbReference type="SMART" id="SM00271">
    <property type="entry name" value="DnaJ"/>
    <property type="match status" value="1"/>
</dbReference>
<dbReference type="CDD" id="cd06257">
    <property type="entry name" value="DnaJ"/>
    <property type="match status" value="1"/>
</dbReference>
<dbReference type="Pfam" id="PF00226">
    <property type="entry name" value="DnaJ"/>
    <property type="match status" value="1"/>
</dbReference>
<dbReference type="FunFam" id="2.60.260.20:FF:000013">
    <property type="entry name" value="DnaJ subfamily B member 11"/>
    <property type="match status" value="1"/>
</dbReference>
<dbReference type="CDD" id="cd10747">
    <property type="entry name" value="DnaJ_C"/>
    <property type="match status" value="1"/>
</dbReference>
<feature type="region of interest" description="Disordered" evidence="2">
    <location>
        <begin position="170"/>
        <end position="191"/>
    </location>
</feature>
<proteinExistence type="predicted"/>
<evidence type="ECO:0000256" key="2">
    <source>
        <dbReference type="SAM" id="MobiDB-lite"/>
    </source>
</evidence>
<dbReference type="InterPro" id="IPR036869">
    <property type="entry name" value="J_dom_sf"/>
</dbReference>
<dbReference type="InterPro" id="IPR051339">
    <property type="entry name" value="DnaJ_subfamily_B"/>
</dbReference>
<dbReference type="OrthoDB" id="550424at2759"/>
<dbReference type="PROSITE" id="PS50076">
    <property type="entry name" value="DNAJ_2"/>
    <property type="match status" value="1"/>
</dbReference>
<evidence type="ECO:0000259" key="3">
    <source>
        <dbReference type="PROSITE" id="PS50076"/>
    </source>
</evidence>
<dbReference type="GO" id="GO:0051082">
    <property type="term" value="F:unfolded protein binding"/>
    <property type="evidence" value="ECO:0007669"/>
    <property type="project" value="InterPro"/>
</dbReference>
<dbReference type="InterPro" id="IPR001623">
    <property type="entry name" value="DnaJ_domain"/>
</dbReference>
<dbReference type="GO" id="GO:0006413">
    <property type="term" value="P:translational initiation"/>
    <property type="evidence" value="ECO:0007669"/>
    <property type="project" value="TreeGrafter"/>
</dbReference>
<comment type="caution">
    <text evidence="4">The sequence shown here is derived from an EMBL/GenBank/DDBJ whole genome shotgun (WGS) entry which is preliminary data.</text>
</comment>
<dbReference type="GO" id="GO:0006457">
    <property type="term" value="P:protein folding"/>
    <property type="evidence" value="ECO:0007669"/>
    <property type="project" value="InterPro"/>
</dbReference>
<keyword evidence="1" id="KW-0143">Chaperone</keyword>
<dbReference type="Gene3D" id="1.10.287.110">
    <property type="entry name" value="DnaJ domain"/>
    <property type="match status" value="1"/>
</dbReference>
<dbReference type="InterPro" id="IPR002939">
    <property type="entry name" value="DnaJ_C"/>
</dbReference>
<dbReference type="Gene3D" id="2.60.260.20">
    <property type="entry name" value="Urease metallochaperone UreE, N-terminal domain"/>
    <property type="match status" value="2"/>
</dbReference>
<accession>A0A8K0TGU6</accession>
<dbReference type="PANTHER" id="PTHR24078">
    <property type="entry name" value="DNAJ HOMOLOG SUBFAMILY C MEMBER"/>
    <property type="match status" value="1"/>
</dbReference>
<evidence type="ECO:0000256" key="1">
    <source>
        <dbReference type="ARBA" id="ARBA00023186"/>
    </source>
</evidence>
<dbReference type="PANTHER" id="PTHR24078:SF553">
    <property type="entry name" value="DNAJ HOMOLOG SUBFAMILY B MEMBER 5"/>
    <property type="match status" value="1"/>
</dbReference>
<dbReference type="PRINTS" id="PR00625">
    <property type="entry name" value="JDOMAIN"/>
</dbReference>
<dbReference type="Proteomes" id="UP000813385">
    <property type="component" value="Unassembled WGS sequence"/>
</dbReference>
<keyword evidence="5" id="KW-1185">Reference proteome</keyword>
<dbReference type="FunFam" id="1.10.287.110:FF:000136">
    <property type="entry name" value="DnaJ domain-containing protein Psi"/>
    <property type="match status" value="1"/>
</dbReference>
<reference evidence="4" key="1">
    <citation type="journal article" date="2021" name="Nat. Commun.">
        <title>Genetic determinants of endophytism in the Arabidopsis root mycobiome.</title>
        <authorList>
            <person name="Mesny F."/>
            <person name="Miyauchi S."/>
            <person name="Thiergart T."/>
            <person name="Pickel B."/>
            <person name="Atanasova L."/>
            <person name="Karlsson M."/>
            <person name="Huettel B."/>
            <person name="Barry K.W."/>
            <person name="Haridas S."/>
            <person name="Chen C."/>
            <person name="Bauer D."/>
            <person name="Andreopoulos W."/>
            <person name="Pangilinan J."/>
            <person name="LaButti K."/>
            <person name="Riley R."/>
            <person name="Lipzen A."/>
            <person name="Clum A."/>
            <person name="Drula E."/>
            <person name="Henrissat B."/>
            <person name="Kohler A."/>
            <person name="Grigoriev I.V."/>
            <person name="Martin F.M."/>
            <person name="Hacquard S."/>
        </authorList>
    </citation>
    <scope>NUCLEOTIDE SEQUENCE</scope>
    <source>
        <strain evidence="4">MPI-CAGE-AT-0016</strain>
    </source>
</reference>
<dbReference type="Pfam" id="PF01556">
    <property type="entry name" value="DnaJ_C"/>
    <property type="match status" value="1"/>
</dbReference>
<dbReference type="EMBL" id="JAGPXD010000003">
    <property type="protein sequence ID" value="KAH7363157.1"/>
    <property type="molecule type" value="Genomic_DNA"/>
</dbReference>
<dbReference type="SUPFAM" id="SSF49493">
    <property type="entry name" value="HSP40/DnaJ peptide-binding domain"/>
    <property type="match status" value="2"/>
</dbReference>
<protein>
    <submittedName>
        <fullName evidence="4">DnaJ domain-containing protein</fullName>
    </submittedName>
</protein>
<name>A0A8K0TGU6_9PEZI</name>